<comment type="caution">
    <text evidence="2">The sequence shown here is derived from an EMBL/GenBank/DDBJ whole genome shotgun (WGS) entry which is preliminary data.</text>
</comment>
<reference evidence="3" key="1">
    <citation type="journal article" date="2019" name="Int. J. Syst. Evol. Microbiol.">
        <title>The Global Catalogue of Microorganisms (GCM) 10K type strain sequencing project: providing services to taxonomists for standard genome sequencing and annotation.</title>
        <authorList>
            <consortium name="The Broad Institute Genomics Platform"/>
            <consortium name="The Broad Institute Genome Sequencing Center for Infectious Disease"/>
            <person name="Wu L."/>
            <person name="Ma J."/>
        </authorList>
    </citation>
    <scope>NUCLEOTIDE SEQUENCE [LARGE SCALE GENOMIC DNA]</scope>
    <source>
        <strain evidence="3">JCM 32305</strain>
    </source>
</reference>
<evidence type="ECO:0000256" key="1">
    <source>
        <dbReference type="SAM" id="Phobius"/>
    </source>
</evidence>
<accession>A0ABQ2QPH6</accession>
<gene>
    <name evidence="2" type="ORF">GCM10009410_22850</name>
</gene>
<dbReference type="RefSeq" id="WP_188956313.1">
    <property type="nucleotide sequence ID" value="NZ_BMQW01000005.1"/>
</dbReference>
<sequence length="110" mass="11603">MLGLLILALLTVVPVRIGAQLFDADNKGLGYCLLAVVIGTTLATACTALIGGLTGLILAYFLVSIVYCKIFLLSFGSALFFTLAVFLIQVGLTQALTDLGIFILNSRFSV</sequence>
<name>A0ABQ2QPH6_9GAMM</name>
<feature type="transmembrane region" description="Helical" evidence="1">
    <location>
        <begin position="28"/>
        <end position="50"/>
    </location>
</feature>
<keyword evidence="1" id="KW-0472">Membrane</keyword>
<organism evidence="2 3">
    <name type="scientific">Shewanella ulleungensis</name>
    <dbReference type="NCBI Taxonomy" id="2282699"/>
    <lineage>
        <taxon>Bacteria</taxon>
        <taxon>Pseudomonadati</taxon>
        <taxon>Pseudomonadota</taxon>
        <taxon>Gammaproteobacteria</taxon>
        <taxon>Alteromonadales</taxon>
        <taxon>Shewanellaceae</taxon>
        <taxon>Shewanella</taxon>
    </lineage>
</organism>
<dbReference type="Proteomes" id="UP000654004">
    <property type="component" value="Unassembled WGS sequence"/>
</dbReference>
<keyword evidence="3" id="KW-1185">Reference proteome</keyword>
<dbReference type="EMBL" id="BMQW01000005">
    <property type="protein sequence ID" value="GGP88394.1"/>
    <property type="molecule type" value="Genomic_DNA"/>
</dbReference>
<keyword evidence="1" id="KW-0812">Transmembrane</keyword>
<proteinExistence type="predicted"/>
<feature type="transmembrane region" description="Helical" evidence="1">
    <location>
        <begin position="81"/>
        <end position="104"/>
    </location>
</feature>
<keyword evidence="1" id="KW-1133">Transmembrane helix</keyword>
<evidence type="ECO:0000313" key="3">
    <source>
        <dbReference type="Proteomes" id="UP000654004"/>
    </source>
</evidence>
<evidence type="ECO:0000313" key="2">
    <source>
        <dbReference type="EMBL" id="GGP88394.1"/>
    </source>
</evidence>
<protein>
    <submittedName>
        <fullName evidence="2">Uncharacterized protein</fullName>
    </submittedName>
</protein>